<protein>
    <submittedName>
        <fullName evidence="1">Uncharacterized protein</fullName>
    </submittedName>
</protein>
<evidence type="ECO:0000313" key="2">
    <source>
        <dbReference type="Proteomes" id="UP000663760"/>
    </source>
</evidence>
<reference evidence="1" key="1">
    <citation type="submission" date="2020-02" db="EMBL/GenBank/DDBJ databases">
        <authorList>
            <person name="Scholz U."/>
            <person name="Mascher M."/>
            <person name="Fiebig A."/>
        </authorList>
    </citation>
    <scope>NUCLEOTIDE SEQUENCE</scope>
</reference>
<organism evidence="1 2">
    <name type="scientific">Spirodela intermedia</name>
    <name type="common">Intermediate duckweed</name>
    <dbReference type="NCBI Taxonomy" id="51605"/>
    <lineage>
        <taxon>Eukaryota</taxon>
        <taxon>Viridiplantae</taxon>
        <taxon>Streptophyta</taxon>
        <taxon>Embryophyta</taxon>
        <taxon>Tracheophyta</taxon>
        <taxon>Spermatophyta</taxon>
        <taxon>Magnoliopsida</taxon>
        <taxon>Liliopsida</taxon>
        <taxon>Araceae</taxon>
        <taxon>Lemnoideae</taxon>
        <taxon>Spirodela</taxon>
    </lineage>
</organism>
<dbReference type="Proteomes" id="UP000663760">
    <property type="component" value="Chromosome 16"/>
</dbReference>
<gene>
    <name evidence="1" type="ORF">SI8410_16020363</name>
</gene>
<accession>A0A7I8LK92</accession>
<dbReference type="AlphaFoldDB" id="A0A7I8LK92"/>
<sequence length="150" mass="17240">MTIIVCDREKTMYELLGIPKCLRLNGTNLYQGGKFVELTLLGRGLSEHLTNDSIEMNDLNYKNIEIRGSFYSLMERALDLDEAIGIVMDEESRLHLLLDPSRPSPIAFSTNKSDQKSSQEVHEKKYFLVILLSQILVEYTRLLILVPHIR</sequence>
<keyword evidence="2" id="KW-1185">Reference proteome</keyword>
<name>A0A7I8LK92_SPIIN</name>
<evidence type="ECO:0000313" key="1">
    <source>
        <dbReference type="EMBL" id="CAA7409685.1"/>
    </source>
</evidence>
<proteinExistence type="predicted"/>
<dbReference type="EMBL" id="LR746279">
    <property type="protein sequence ID" value="CAA7409685.1"/>
    <property type="molecule type" value="Genomic_DNA"/>
</dbReference>